<evidence type="ECO:0000313" key="3">
    <source>
        <dbReference type="Proteomes" id="UP000639643"/>
    </source>
</evidence>
<dbReference type="EMBL" id="WIGM01000179">
    <property type="protein sequence ID" value="KAF6835358.1"/>
    <property type="molecule type" value="Genomic_DNA"/>
</dbReference>
<feature type="region of interest" description="Disordered" evidence="1">
    <location>
        <begin position="1"/>
        <end position="20"/>
    </location>
</feature>
<dbReference type="Proteomes" id="UP000639643">
    <property type="component" value="Unassembled WGS sequence"/>
</dbReference>
<accession>A0A8H6KQS7</accession>
<evidence type="ECO:0000256" key="1">
    <source>
        <dbReference type="SAM" id="MobiDB-lite"/>
    </source>
</evidence>
<comment type="caution">
    <text evidence="2">The sequence shown here is derived from an EMBL/GenBank/DDBJ whole genome shotgun (WGS) entry which is preliminary data.</text>
</comment>
<sequence>MKSCGVSLPGWQADDDGGWGPPRLVTKEMDNTGWCPRSQKVLKGQLGRNATLLFAAVRANIANESRVANESNIHGKHSEICTEEKCAYIQAAKSTDAESYEPEHHPTCSATGSLPEETTCYPIGPDLGEICEILRLNRPEDRLGPFPLLKITGPMDKPTIEVCKWTENTRFATISHVWAQGLGNKVRNEIWSCQLEEIRLYVRNVFGSDQDEFFWLDTLAIPQNPADQTTCQLKATAINLIYHVFREATHCIIIDRHLINTGTSLKLGEEHGIANHNASEDLERREDLMAQFWRLVSGNTREDKTPDNRSIPSGIIFLPGSRLSTPGFGWAPVTWMSHQEESYPYPLSTPKYPTMLREEGLVVHYPGFVLHASMEGLQRLVGRRSGSMVPFDLVVNRGLHEWYKVTDADERGHVGNFVDSREKRAQDRVDDNLTQRLKNDPKSLRFGIILSRPRPVEFPGEIGVLVELWEPENQGKEDEETFYCRIIRRVLVSQLPHGAVSISRNGSPSQHDHLGGRVLKKYVDFGGANIIGVAVTDDQAWCVDGYDIVRRPGAGGSERQHSQPPDPSIRNSVGEVLSMLV</sequence>
<dbReference type="AlphaFoldDB" id="A0A8H6KQS7"/>
<dbReference type="PANTHER" id="PTHR39596:SF2">
    <property type="entry name" value="HET DOMAIN PROTEIN (AFU_ORTHOLOGUE AFUA_1G17550)-RELATED"/>
    <property type="match status" value="1"/>
</dbReference>
<proteinExistence type="predicted"/>
<gene>
    <name evidence="2" type="ORF">CMUS01_05809</name>
</gene>
<name>A0A8H6KQS7_9PEZI</name>
<dbReference type="OrthoDB" id="2426273at2759"/>
<evidence type="ECO:0000313" key="2">
    <source>
        <dbReference type="EMBL" id="KAF6835358.1"/>
    </source>
</evidence>
<reference evidence="2" key="1">
    <citation type="journal article" date="2020" name="Phytopathology">
        <title>Genome Sequence Resources of Colletotrichum truncatum, C. plurivorum, C. musicola, and C. sojae: Four Species Pathogenic to Soybean (Glycine max).</title>
        <authorList>
            <person name="Rogerio F."/>
            <person name="Boufleur T.R."/>
            <person name="Ciampi-Guillardi M."/>
            <person name="Sukno S.A."/>
            <person name="Thon M.R."/>
            <person name="Massola Junior N.S."/>
            <person name="Baroncelli R."/>
        </authorList>
    </citation>
    <scope>NUCLEOTIDE SEQUENCE</scope>
    <source>
        <strain evidence="2">LFN0074</strain>
    </source>
</reference>
<organism evidence="2 3">
    <name type="scientific">Colletotrichum musicola</name>
    <dbReference type="NCBI Taxonomy" id="2175873"/>
    <lineage>
        <taxon>Eukaryota</taxon>
        <taxon>Fungi</taxon>
        <taxon>Dikarya</taxon>
        <taxon>Ascomycota</taxon>
        <taxon>Pezizomycotina</taxon>
        <taxon>Sordariomycetes</taxon>
        <taxon>Hypocreomycetidae</taxon>
        <taxon>Glomerellales</taxon>
        <taxon>Glomerellaceae</taxon>
        <taxon>Colletotrichum</taxon>
        <taxon>Colletotrichum orchidearum species complex</taxon>
    </lineage>
</organism>
<evidence type="ECO:0008006" key="4">
    <source>
        <dbReference type="Google" id="ProtNLM"/>
    </source>
</evidence>
<protein>
    <recommendedName>
        <fullName evidence="4">HET domain-containing protein</fullName>
    </recommendedName>
</protein>
<dbReference type="PANTHER" id="PTHR39596">
    <property type="match status" value="1"/>
</dbReference>
<keyword evidence="3" id="KW-1185">Reference proteome</keyword>